<evidence type="ECO:0000313" key="2">
    <source>
        <dbReference type="EMBL" id="OHT06848.1"/>
    </source>
</evidence>
<evidence type="ECO:0008006" key="4">
    <source>
        <dbReference type="Google" id="ProtNLM"/>
    </source>
</evidence>
<reference evidence="2" key="1">
    <citation type="submission" date="2016-10" db="EMBL/GenBank/DDBJ databases">
        <authorList>
            <person name="Benchimol M."/>
            <person name="Almeida L.G."/>
            <person name="Vasconcelos A.T."/>
            <person name="Perreira-Neves A."/>
            <person name="Rosa I.A."/>
            <person name="Tasca T."/>
            <person name="Bogo M.R."/>
            <person name="de Souza W."/>
        </authorList>
    </citation>
    <scope>NUCLEOTIDE SEQUENCE [LARGE SCALE GENOMIC DNA]</scope>
    <source>
        <strain evidence="2">K</strain>
    </source>
</reference>
<organism evidence="2 3">
    <name type="scientific">Tritrichomonas foetus</name>
    <dbReference type="NCBI Taxonomy" id="1144522"/>
    <lineage>
        <taxon>Eukaryota</taxon>
        <taxon>Metamonada</taxon>
        <taxon>Parabasalia</taxon>
        <taxon>Tritrichomonadida</taxon>
        <taxon>Tritrichomonadidae</taxon>
        <taxon>Tritrichomonas</taxon>
    </lineage>
</organism>
<name>A0A1J4K7I6_9EUKA</name>
<dbReference type="GeneID" id="94838841"/>
<comment type="caution">
    <text evidence="2">The sequence shown here is derived from an EMBL/GenBank/DDBJ whole genome shotgun (WGS) entry which is preliminary data.</text>
</comment>
<feature type="compositionally biased region" description="Polar residues" evidence="1">
    <location>
        <begin position="123"/>
        <end position="148"/>
    </location>
</feature>
<dbReference type="VEuPathDB" id="TrichDB:TRFO_25100"/>
<dbReference type="EMBL" id="MLAK01000714">
    <property type="protein sequence ID" value="OHT06848.1"/>
    <property type="molecule type" value="Genomic_DNA"/>
</dbReference>
<gene>
    <name evidence="2" type="ORF">TRFO_25100</name>
</gene>
<feature type="region of interest" description="Disordered" evidence="1">
    <location>
        <begin position="1"/>
        <end position="23"/>
    </location>
</feature>
<accession>A0A1J4K7I6</accession>
<feature type="region of interest" description="Disordered" evidence="1">
    <location>
        <begin position="98"/>
        <end position="148"/>
    </location>
</feature>
<keyword evidence="3" id="KW-1185">Reference proteome</keyword>
<proteinExistence type="predicted"/>
<evidence type="ECO:0000313" key="3">
    <source>
        <dbReference type="Proteomes" id="UP000179807"/>
    </source>
</evidence>
<dbReference type="AlphaFoldDB" id="A0A1J4K7I6"/>
<sequence>MRRFEYSIKKHQRRSIDPNNPDTRPIALASASQRSYLPCKKTRSSIGRGPQQYLFKKPLPGLPDNYANFNPNAQYLPSTQFSTTTIQSPANTKIARSVPLNPLSPMNPPSNPSPSAQAGLLNNPINNRSTHPFNFNSQSSENSPFSLNNMRNTTRLTHSATIFTQYEPPDIPDAEEMQKYMKLGKCKISAFLKSAEKFDSEPAQQPISKKLEILNNENFTSSKEETRLMANNFIRNFIYNKTQDVQALIIQRAFRLYMKKRHWHRCLGIHVTYHQRLKRLMFLCWRLAHSNDPVVLRSLFNKFTEFYEFIKNRFKIREKAPFKLFYISGRIFLPDGYTADVVFNFIYLMSMPMLHRIFRLWVYTTRKRIHHRKSLVFIRQTSKKWTMYGKIYQFFQLWHRYTQYKKIERKSPLSKDLITIPFSEVSVLWNLLERRMNRRRSLMMNAIEHSHNQIKVRAIKALFHNIIENKAEYQVIQQSDNFRNRNLQLLAHRAWLRYIQIRHHEQHMLRDSFKAWYQHVYDIAAQKFKFDMSVIQHDRMKLIKIMNNWYKITQQRKITNLQMSLRTQANPSMALVIIFLLKNEYELFFSTLVFRMWIRFVRARNRWKSFAKWSSKPDKEHELKQMILTEFRRVNTLKLLRRMFVNPGPFFPRKTFFSFELTYKEYLDGKRNDEKVAKNKKWSFLTSDDKNDPSKIDYNLEVLNRCFVLRLNQIKHYDSGNSIDQQRSKETQNERNPFFEKCRTFEELYTGLKTNTELLRDRLVTKISRDNAILTGMVTHISALYTQKHIKNFTTQDSFSFVKIKAHIPTNSNQNVIVYADLNESIEDLFNKLNNSQPKIPYDFEGLKNQMILDFSRRLRDPKDINKPQGLKLFGQAMTGLASSVLKKPLEDVQKNPLISSHVNFPNQDAEPQSIFAQLRTSKINQSCEHLSDRYFTVSNLQDVLNSHHEYETIISSLLKFFTEITRVSLDISTTLSISRPNDIAPNVDQSKRHKMVNNIAAFLAQIAGFSDLSKVPRRVNAPDYATAAVDAILTMHHSLMMTSLSQYCDETPFSTKILFNDHLVSESYSSLWMCLKKRYKKIELPISFIGMMRQFGALAMAARENPSSSHSNRSASGVSGRDDQMTSKEAIIGCYLLPFIISYDLLKEFSKDEITGKS</sequence>
<dbReference type="Proteomes" id="UP000179807">
    <property type="component" value="Unassembled WGS sequence"/>
</dbReference>
<protein>
    <recommendedName>
        <fullName evidence="4">IQ calmodulin-binding motif family protein</fullName>
    </recommendedName>
</protein>
<dbReference type="OrthoDB" id="10649509at2759"/>
<evidence type="ECO:0000256" key="1">
    <source>
        <dbReference type="SAM" id="MobiDB-lite"/>
    </source>
</evidence>
<dbReference type="RefSeq" id="XP_068359984.1">
    <property type="nucleotide sequence ID" value="XM_068504137.1"/>
</dbReference>